<evidence type="ECO:0000256" key="7">
    <source>
        <dbReference type="SAM" id="MobiDB-lite"/>
    </source>
</evidence>
<dbReference type="SUPFAM" id="SSF103473">
    <property type="entry name" value="MFS general substrate transporter"/>
    <property type="match status" value="1"/>
</dbReference>
<dbReference type="AlphaFoldDB" id="A0A839XLV6"/>
<keyword evidence="5 8" id="KW-1133">Transmembrane helix</keyword>
<evidence type="ECO:0000313" key="9">
    <source>
        <dbReference type="EMBL" id="MBB3661723.1"/>
    </source>
</evidence>
<dbReference type="Proteomes" id="UP000564573">
    <property type="component" value="Unassembled WGS sequence"/>
</dbReference>
<evidence type="ECO:0000313" key="10">
    <source>
        <dbReference type="Proteomes" id="UP000564573"/>
    </source>
</evidence>
<dbReference type="RefSeq" id="WP_183778981.1">
    <property type="nucleotide sequence ID" value="NZ_JACIBS010000001.1"/>
</dbReference>
<dbReference type="Gene3D" id="1.20.1250.20">
    <property type="entry name" value="MFS general substrate transporter like domains"/>
    <property type="match status" value="1"/>
</dbReference>
<evidence type="ECO:0000256" key="5">
    <source>
        <dbReference type="ARBA" id="ARBA00022989"/>
    </source>
</evidence>
<dbReference type="GO" id="GO:0022857">
    <property type="term" value="F:transmembrane transporter activity"/>
    <property type="evidence" value="ECO:0007669"/>
    <property type="project" value="InterPro"/>
</dbReference>
<evidence type="ECO:0000256" key="4">
    <source>
        <dbReference type="ARBA" id="ARBA00022692"/>
    </source>
</evidence>
<protein>
    <submittedName>
        <fullName evidence="9">MFS family permease</fullName>
    </submittedName>
</protein>
<proteinExistence type="predicted"/>
<dbReference type="InterPro" id="IPR036259">
    <property type="entry name" value="MFS_trans_sf"/>
</dbReference>
<dbReference type="PANTHER" id="PTHR23517:SF13">
    <property type="entry name" value="MAJOR FACILITATOR SUPERFAMILY MFS_1"/>
    <property type="match status" value="1"/>
</dbReference>
<feature type="transmembrane region" description="Helical" evidence="8">
    <location>
        <begin position="319"/>
        <end position="340"/>
    </location>
</feature>
<keyword evidence="3" id="KW-1003">Cell membrane</keyword>
<keyword evidence="6 8" id="KW-0472">Membrane</keyword>
<evidence type="ECO:0000256" key="1">
    <source>
        <dbReference type="ARBA" id="ARBA00004651"/>
    </source>
</evidence>
<feature type="transmembrane region" description="Helical" evidence="8">
    <location>
        <begin position="263"/>
        <end position="285"/>
    </location>
</feature>
<keyword evidence="4 8" id="KW-0812">Transmembrane</keyword>
<dbReference type="EMBL" id="JACIBS010000001">
    <property type="protein sequence ID" value="MBB3661723.1"/>
    <property type="molecule type" value="Genomic_DNA"/>
</dbReference>
<dbReference type="Pfam" id="PF07690">
    <property type="entry name" value="MFS_1"/>
    <property type="match status" value="1"/>
</dbReference>
<gene>
    <name evidence="9" type="ORF">FB384_000627</name>
</gene>
<feature type="transmembrane region" description="Helical" evidence="8">
    <location>
        <begin position="232"/>
        <end position="251"/>
    </location>
</feature>
<dbReference type="InterPro" id="IPR011701">
    <property type="entry name" value="MFS"/>
</dbReference>
<dbReference type="PANTHER" id="PTHR23517">
    <property type="entry name" value="RESISTANCE PROTEIN MDTM, PUTATIVE-RELATED-RELATED"/>
    <property type="match status" value="1"/>
</dbReference>
<comment type="caution">
    <text evidence="9">The sequence shown here is derived from an EMBL/GenBank/DDBJ whole genome shotgun (WGS) entry which is preliminary data.</text>
</comment>
<feature type="transmembrane region" description="Helical" evidence="8">
    <location>
        <begin position="54"/>
        <end position="79"/>
    </location>
</feature>
<feature type="transmembrane region" description="Helical" evidence="8">
    <location>
        <begin position="26"/>
        <end position="48"/>
    </location>
</feature>
<keyword evidence="10" id="KW-1185">Reference proteome</keyword>
<feature type="transmembrane region" description="Helical" evidence="8">
    <location>
        <begin position="183"/>
        <end position="201"/>
    </location>
</feature>
<keyword evidence="2" id="KW-0813">Transport</keyword>
<feature type="region of interest" description="Disordered" evidence="7">
    <location>
        <begin position="1"/>
        <end position="21"/>
    </location>
</feature>
<evidence type="ECO:0000256" key="2">
    <source>
        <dbReference type="ARBA" id="ARBA00022448"/>
    </source>
</evidence>
<accession>A0A839XLV6</accession>
<evidence type="ECO:0000256" key="6">
    <source>
        <dbReference type="ARBA" id="ARBA00023136"/>
    </source>
</evidence>
<dbReference type="InterPro" id="IPR050171">
    <property type="entry name" value="MFS_Transporters"/>
</dbReference>
<feature type="transmembrane region" description="Helical" evidence="8">
    <location>
        <begin position="379"/>
        <end position="399"/>
    </location>
</feature>
<feature type="transmembrane region" description="Helical" evidence="8">
    <location>
        <begin position="352"/>
        <end position="373"/>
    </location>
</feature>
<feature type="transmembrane region" description="Helical" evidence="8">
    <location>
        <begin position="117"/>
        <end position="138"/>
    </location>
</feature>
<evidence type="ECO:0000256" key="3">
    <source>
        <dbReference type="ARBA" id="ARBA00022475"/>
    </source>
</evidence>
<feature type="transmembrane region" description="Helical" evidence="8">
    <location>
        <begin position="158"/>
        <end position="177"/>
    </location>
</feature>
<sequence length="425" mass="43252">MTRRAPSADTSHHTSDQHAGSRSNDWLPIGLGVAAVGWGANQFAPLLLMYRSELAVSAATVQAAYGVYALGLVPGLLLGGPLSDRHGRRRVMVTALITSMAGSLLLIVGGQALVGLFAGRLVAGVASGAAFSAGIAWIKELSAGTASDPGPGARRATVAMTAGFAGGPLVAGLVAQVAPVPTASAYVPHIALIIVAIPFTVRATETRTPNPDVALWSPLRLPARSARRFRRVALPLAPWVFGASSIGLAYLPGSAADRMGNAVLLFSAMVTAATMISGILVQPLARRVQHPTKPSSITTALAIVVAGLLLGALSGAHPLLVGGSALVLGAGYGCCLVAGLTEVHRLAGSHNLASLTAVFQAVAYTGFCVPYLLAVFESALSPAVLLCVTAVLAGFTLAWTVREAVRNPPDDPASGVPADGARKRV</sequence>
<comment type="subcellular location">
    <subcellularLocation>
        <location evidence="1">Cell membrane</location>
        <topology evidence="1">Multi-pass membrane protein</topology>
    </subcellularLocation>
</comment>
<name>A0A839XLV6_9PSEU</name>
<evidence type="ECO:0000256" key="8">
    <source>
        <dbReference type="SAM" id="Phobius"/>
    </source>
</evidence>
<feature type="transmembrane region" description="Helical" evidence="8">
    <location>
        <begin position="91"/>
        <end position="111"/>
    </location>
</feature>
<organism evidence="9 10">
    <name type="scientific">Prauserella sediminis</name>
    <dbReference type="NCBI Taxonomy" id="577680"/>
    <lineage>
        <taxon>Bacteria</taxon>
        <taxon>Bacillati</taxon>
        <taxon>Actinomycetota</taxon>
        <taxon>Actinomycetes</taxon>
        <taxon>Pseudonocardiales</taxon>
        <taxon>Pseudonocardiaceae</taxon>
        <taxon>Prauserella</taxon>
        <taxon>Prauserella salsuginis group</taxon>
    </lineage>
</organism>
<feature type="transmembrane region" description="Helical" evidence="8">
    <location>
        <begin position="297"/>
        <end position="313"/>
    </location>
</feature>
<dbReference type="GO" id="GO:0005886">
    <property type="term" value="C:plasma membrane"/>
    <property type="evidence" value="ECO:0007669"/>
    <property type="project" value="UniProtKB-SubCell"/>
</dbReference>
<reference evidence="9 10" key="1">
    <citation type="submission" date="2020-08" db="EMBL/GenBank/DDBJ databases">
        <title>Sequencing the genomes of 1000 actinobacteria strains.</title>
        <authorList>
            <person name="Klenk H.-P."/>
        </authorList>
    </citation>
    <scope>NUCLEOTIDE SEQUENCE [LARGE SCALE GENOMIC DNA]</scope>
    <source>
        <strain evidence="9 10">DSM 45267</strain>
    </source>
</reference>